<dbReference type="PANTHER" id="PTHR48081">
    <property type="entry name" value="AB HYDROLASE SUPERFAMILY PROTEIN C4A8.06C"/>
    <property type="match status" value="1"/>
</dbReference>
<sequence>MSSYDPAWLDRMYNNRALVPEHAAFFERWARASAQARELDCELDVAYGDGAGETLDVFPSGPPGAPVLVFIHGGYWRALDKSDHSFIAPAFTRDGACVVIPNYALCPAITVPGIAVQMVKALAWTWHRIAAYGGDPNRIVVAGHSAGGHLAALLAACEWHKWDPQLPPDLVKRALSISGLHDLEPIMHTPFLQPSLQLTPADARRASPALLPAPAQACLYAVAGGDESEEFHRQCRLMREAWGSRRVPVCEMLAGLNHFSILDAFTDPAHQLHRYTLDLLQA</sequence>
<organism evidence="3 4">
    <name type="scientific">Ramlibacter albus</name>
    <dbReference type="NCBI Taxonomy" id="2079448"/>
    <lineage>
        <taxon>Bacteria</taxon>
        <taxon>Pseudomonadati</taxon>
        <taxon>Pseudomonadota</taxon>
        <taxon>Betaproteobacteria</taxon>
        <taxon>Burkholderiales</taxon>
        <taxon>Comamonadaceae</taxon>
        <taxon>Ramlibacter</taxon>
    </lineage>
</organism>
<reference evidence="3" key="1">
    <citation type="submission" date="2020-08" db="EMBL/GenBank/DDBJ databases">
        <title>Ramlibacter sp. GTP1 16S ribosomal RNA gene genome sequencing and assembly.</title>
        <authorList>
            <person name="Kang M."/>
        </authorList>
    </citation>
    <scope>NUCLEOTIDE SEQUENCE</scope>
    <source>
        <strain evidence="3">GTP1</strain>
    </source>
</reference>
<dbReference type="Gene3D" id="3.40.50.1820">
    <property type="entry name" value="alpha/beta hydrolase"/>
    <property type="match status" value="1"/>
</dbReference>
<dbReference type="RefSeq" id="WP_187083212.1">
    <property type="nucleotide sequence ID" value="NZ_JACORU010000007.1"/>
</dbReference>
<proteinExistence type="predicted"/>
<dbReference type="InterPro" id="IPR050300">
    <property type="entry name" value="GDXG_lipolytic_enzyme"/>
</dbReference>
<dbReference type="PANTHER" id="PTHR48081:SF33">
    <property type="entry name" value="KYNURENINE FORMAMIDASE"/>
    <property type="match status" value="1"/>
</dbReference>
<feature type="domain" description="BD-FAE-like" evidence="2">
    <location>
        <begin position="65"/>
        <end position="158"/>
    </location>
</feature>
<dbReference type="InterPro" id="IPR029058">
    <property type="entry name" value="AB_hydrolase_fold"/>
</dbReference>
<evidence type="ECO:0000313" key="3">
    <source>
        <dbReference type="EMBL" id="MBC5766737.1"/>
    </source>
</evidence>
<evidence type="ECO:0000259" key="2">
    <source>
        <dbReference type="Pfam" id="PF20434"/>
    </source>
</evidence>
<dbReference type="Pfam" id="PF20434">
    <property type="entry name" value="BD-FAE"/>
    <property type="match status" value="1"/>
</dbReference>
<dbReference type="EMBL" id="JACORU010000007">
    <property type="protein sequence ID" value="MBC5766737.1"/>
    <property type="molecule type" value="Genomic_DNA"/>
</dbReference>
<evidence type="ECO:0000313" key="4">
    <source>
        <dbReference type="Proteomes" id="UP000596827"/>
    </source>
</evidence>
<dbReference type="SUPFAM" id="SSF53474">
    <property type="entry name" value="alpha/beta-Hydrolases"/>
    <property type="match status" value="1"/>
</dbReference>
<dbReference type="GO" id="GO:0016787">
    <property type="term" value="F:hydrolase activity"/>
    <property type="evidence" value="ECO:0007669"/>
    <property type="project" value="UniProtKB-KW"/>
</dbReference>
<accession>A0A923M9G1</accession>
<keyword evidence="4" id="KW-1185">Reference proteome</keyword>
<evidence type="ECO:0000256" key="1">
    <source>
        <dbReference type="ARBA" id="ARBA00022801"/>
    </source>
</evidence>
<comment type="caution">
    <text evidence="3">The sequence shown here is derived from an EMBL/GenBank/DDBJ whole genome shotgun (WGS) entry which is preliminary data.</text>
</comment>
<dbReference type="Proteomes" id="UP000596827">
    <property type="component" value="Unassembled WGS sequence"/>
</dbReference>
<dbReference type="AlphaFoldDB" id="A0A923M9G1"/>
<keyword evidence="1 3" id="KW-0378">Hydrolase</keyword>
<gene>
    <name evidence="3" type="ORF">H8R02_19875</name>
</gene>
<name>A0A923M9G1_9BURK</name>
<dbReference type="InterPro" id="IPR049492">
    <property type="entry name" value="BD-FAE-like_dom"/>
</dbReference>
<protein>
    <submittedName>
        <fullName evidence="3">Alpha/beta hydrolase</fullName>
    </submittedName>
</protein>